<dbReference type="GO" id="GO:0046654">
    <property type="term" value="P:tetrahydrofolate biosynthetic process"/>
    <property type="evidence" value="ECO:0007669"/>
    <property type="project" value="UniProtKB-UniPathway"/>
</dbReference>
<reference evidence="14 15" key="1">
    <citation type="submission" date="2019-12" db="EMBL/GenBank/DDBJ databases">
        <title>Genomic-based taxomic classification of the family Erythrobacteraceae.</title>
        <authorList>
            <person name="Xu L."/>
        </authorList>
    </citation>
    <scope>NUCLEOTIDE SEQUENCE [LARGE SCALE GENOMIC DNA]</scope>
    <source>
        <strain evidence="14 15">KCTC 52259</strain>
    </source>
</reference>
<dbReference type="PROSITE" id="PS00794">
    <property type="entry name" value="HPPK"/>
    <property type="match status" value="1"/>
</dbReference>
<proteinExistence type="inferred from homology"/>
<keyword evidence="9" id="KW-0289">Folate biosynthesis</keyword>
<evidence type="ECO:0000313" key="15">
    <source>
        <dbReference type="Proteomes" id="UP000473531"/>
    </source>
</evidence>
<evidence type="ECO:0000256" key="9">
    <source>
        <dbReference type="ARBA" id="ARBA00022909"/>
    </source>
</evidence>
<keyword evidence="5 14" id="KW-0808">Transferase</keyword>
<dbReference type="GO" id="GO:0016301">
    <property type="term" value="F:kinase activity"/>
    <property type="evidence" value="ECO:0007669"/>
    <property type="project" value="UniProtKB-KW"/>
</dbReference>
<evidence type="ECO:0000313" key="14">
    <source>
        <dbReference type="EMBL" id="MXP15810.1"/>
    </source>
</evidence>
<keyword evidence="7 14" id="KW-0418">Kinase</keyword>
<evidence type="ECO:0000256" key="7">
    <source>
        <dbReference type="ARBA" id="ARBA00022777"/>
    </source>
</evidence>
<evidence type="ECO:0000256" key="12">
    <source>
        <dbReference type="ARBA" id="ARBA00033413"/>
    </source>
</evidence>
<keyword evidence="8" id="KW-0067">ATP-binding</keyword>
<comment type="pathway">
    <text evidence="1">Cofactor biosynthesis; tetrahydrofolate biosynthesis; 2-amino-4-hydroxy-6-hydroxymethyl-7,8-dihydropteridine diphosphate from 7,8-dihydroneopterin triphosphate: step 4/4.</text>
</comment>
<gene>
    <name evidence="14" type="primary">folK</name>
    <name evidence="14" type="ORF">GRI44_13730</name>
</gene>
<dbReference type="InterPro" id="IPR035907">
    <property type="entry name" value="Hppk_sf"/>
</dbReference>
<dbReference type="GO" id="GO:0003848">
    <property type="term" value="F:2-amino-4-hydroxy-6-hydroxymethyldihydropteridine diphosphokinase activity"/>
    <property type="evidence" value="ECO:0007669"/>
    <property type="project" value="UniProtKB-EC"/>
</dbReference>
<keyword evidence="15" id="KW-1185">Reference proteome</keyword>
<evidence type="ECO:0000256" key="10">
    <source>
        <dbReference type="ARBA" id="ARBA00029409"/>
    </source>
</evidence>
<organism evidence="14 15">
    <name type="scientific">Allopontixanthobacter confluentis</name>
    <dbReference type="NCBI Taxonomy" id="1849021"/>
    <lineage>
        <taxon>Bacteria</taxon>
        <taxon>Pseudomonadati</taxon>
        <taxon>Pseudomonadota</taxon>
        <taxon>Alphaproteobacteria</taxon>
        <taxon>Sphingomonadales</taxon>
        <taxon>Erythrobacteraceae</taxon>
        <taxon>Allopontixanthobacter</taxon>
    </lineage>
</organism>
<dbReference type="Proteomes" id="UP000473531">
    <property type="component" value="Unassembled WGS sequence"/>
</dbReference>
<dbReference type="SUPFAM" id="SSF55083">
    <property type="entry name" value="6-hydroxymethyl-7,8-dihydropterin pyrophosphokinase, HPPK"/>
    <property type="match status" value="1"/>
</dbReference>
<accession>A0A6L7GJY0</accession>
<evidence type="ECO:0000256" key="5">
    <source>
        <dbReference type="ARBA" id="ARBA00022679"/>
    </source>
</evidence>
<dbReference type="UniPathway" id="UPA00077">
    <property type="reaction ID" value="UER00155"/>
</dbReference>
<dbReference type="PANTHER" id="PTHR43071:SF1">
    <property type="entry name" value="2-AMINO-4-HYDROXY-6-HYDROXYMETHYLDIHYDROPTERIDINE PYROPHOSPHOKINASE"/>
    <property type="match status" value="1"/>
</dbReference>
<dbReference type="GO" id="GO:0005524">
    <property type="term" value="F:ATP binding"/>
    <property type="evidence" value="ECO:0007669"/>
    <property type="project" value="UniProtKB-KW"/>
</dbReference>
<dbReference type="EMBL" id="WTYU01000002">
    <property type="protein sequence ID" value="MXP15810.1"/>
    <property type="molecule type" value="Genomic_DNA"/>
</dbReference>
<dbReference type="OrthoDB" id="9808041at2"/>
<dbReference type="PANTHER" id="PTHR43071">
    <property type="entry name" value="2-AMINO-4-HYDROXY-6-HYDROXYMETHYLDIHYDROPTERIDINE PYROPHOSPHOKINASE"/>
    <property type="match status" value="1"/>
</dbReference>
<keyword evidence="6" id="KW-0547">Nucleotide-binding</keyword>
<comment type="similarity">
    <text evidence="2">Belongs to the HPPK family.</text>
</comment>
<evidence type="ECO:0000256" key="1">
    <source>
        <dbReference type="ARBA" id="ARBA00005051"/>
    </source>
</evidence>
<evidence type="ECO:0000256" key="2">
    <source>
        <dbReference type="ARBA" id="ARBA00005810"/>
    </source>
</evidence>
<sequence>MRGYLTHHYLIALGSNVRHHAYGSPRSVLAAALASLADAGLEIVAAAPVIQSAPVGPSQHRYANSAAVISTDLAPEDLLALLKAAERAFGRKQRGQRWAARVLDLDIILWSGGSFYGKFLTIPHPAMQERDFVLAPAAAICPEWRDPISRLSIRQLHRRLTRPRAAPR</sequence>
<comment type="function">
    <text evidence="10">Catalyzes the transfer of pyrophosphate from adenosine triphosphate (ATP) to 6-hydroxymethyl-7,8-dihydropterin, an enzymatic step in folate biosynthesis pathway.</text>
</comment>
<dbReference type="NCBIfam" id="TIGR01498">
    <property type="entry name" value="folK"/>
    <property type="match status" value="1"/>
</dbReference>
<dbReference type="InterPro" id="IPR000550">
    <property type="entry name" value="Hppk"/>
</dbReference>
<evidence type="ECO:0000256" key="3">
    <source>
        <dbReference type="ARBA" id="ARBA00013253"/>
    </source>
</evidence>
<evidence type="ECO:0000256" key="4">
    <source>
        <dbReference type="ARBA" id="ARBA00016218"/>
    </source>
</evidence>
<evidence type="ECO:0000256" key="8">
    <source>
        <dbReference type="ARBA" id="ARBA00022840"/>
    </source>
</evidence>
<evidence type="ECO:0000259" key="13">
    <source>
        <dbReference type="PROSITE" id="PS00794"/>
    </source>
</evidence>
<dbReference type="CDD" id="cd00483">
    <property type="entry name" value="HPPK"/>
    <property type="match status" value="1"/>
</dbReference>
<dbReference type="Pfam" id="PF01288">
    <property type="entry name" value="HPPK"/>
    <property type="match status" value="1"/>
</dbReference>
<dbReference type="Gene3D" id="3.30.70.560">
    <property type="entry name" value="7,8-Dihydro-6-hydroxymethylpterin-pyrophosphokinase HPPK"/>
    <property type="match status" value="1"/>
</dbReference>
<name>A0A6L7GJY0_9SPHN</name>
<dbReference type="GO" id="GO:0046656">
    <property type="term" value="P:folic acid biosynthetic process"/>
    <property type="evidence" value="ECO:0007669"/>
    <property type="project" value="UniProtKB-KW"/>
</dbReference>
<feature type="domain" description="7,8-dihydro-6-hydroxymethylpterin-pyrophosphokinase" evidence="13">
    <location>
        <begin position="97"/>
        <end position="108"/>
    </location>
</feature>
<evidence type="ECO:0000256" key="6">
    <source>
        <dbReference type="ARBA" id="ARBA00022741"/>
    </source>
</evidence>
<evidence type="ECO:0000256" key="11">
    <source>
        <dbReference type="ARBA" id="ARBA00029766"/>
    </source>
</evidence>
<dbReference type="EC" id="2.7.6.3" evidence="3"/>
<dbReference type="AlphaFoldDB" id="A0A6L7GJY0"/>
<protein>
    <recommendedName>
        <fullName evidence="4">2-amino-4-hydroxy-6-hydroxymethyldihydropteridine pyrophosphokinase</fullName>
        <ecNumber evidence="3">2.7.6.3</ecNumber>
    </recommendedName>
    <alternativeName>
        <fullName evidence="11">6-hydroxymethyl-7,8-dihydropterin pyrophosphokinase</fullName>
    </alternativeName>
    <alternativeName>
        <fullName evidence="12">7,8-dihydro-6-hydroxymethylpterin-pyrophosphokinase</fullName>
    </alternativeName>
</protein>
<comment type="caution">
    <text evidence="14">The sequence shown here is derived from an EMBL/GenBank/DDBJ whole genome shotgun (WGS) entry which is preliminary data.</text>
</comment>